<gene>
    <name evidence="1" type="ORF">B0W48_01705</name>
</gene>
<dbReference type="AlphaFoldDB" id="A0A1Q2GU32"/>
<sequence length="103" mass="11546">MKLKLTVKNKIINASEKMSLLKLIKSQLAKHALNIRKVEIQINDLSSDRLGTLQQCKINILLPGLPSINVNTKGRSMLQAIKRALKSLQQILVNKYQPSQLSS</sequence>
<dbReference type="Proteomes" id="UP000188243">
    <property type="component" value="Chromosome"/>
</dbReference>
<reference evidence="1 2" key="1">
    <citation type="submission" date="2017-02" db="EMBL/GenBank/DDBJ databases">
        <title>Complete genome sequence of the cold-active Pseudoalteromonas aliena strain EH1 isolated from Arctic seawater.</title>
        <authorList>
            <person name="Kim E."/>
            <person name="Heo E."/>
            <person name="Kim H."/>
            <person name="Kim D."/>
        </authorList>
    </citation>
    <scope>NUCLEOTIDE SEQUENCE [LARGE SCALE GENOMIC DNA]</scope>
    <source>
        <strain evidence="1 2">EH1</strain>
    </source>
</reference>
<name>A0A1Q2GU32_9GAMM</name>
<evidence type="ECO:0008006" key="3">
    <source>
        <dbReference type="Google" id="ProtNLM"/>
    </source>
</evidence>
<proteinExistence type="predicted"/>
<dbReference type="InterPro" id="IPR036567">
    <property type="entry name" value="RHF-like"/>
</dbReference>
<dbReference type="RefSeq" id="WP_077535350.1">
    <property type="nucleotide sequence ID" value="NZ_CANLYY010000020.1"/>
</dbReference>
<organism evidence="1 2">
    <name type="scientific">Pseudoalteromonas aliena</name>
    <dbReference type="NCBI Taxonomy" id="247523"/>
    <lineage>
        <taxon>Bacteria</taxon>
        <taxon>Pseudomonadati</taxon>
        <taxon>Pseudomonadota</taxon>
        <taxon>Gammaproteobacteria</taxon>
        <taxon>Alteromonadales</taxon>
        <taxon>Pseudoalteromonadaceae</taxon>
        <taxon>Pseudoalteromonas</taxon>
    </lineage>
</organism>
<evidence type="ECO:0000313" key="1">
    <source>
        <dbReference type="EMBL" id="AQP98624.1"/>
    </source>
</evidence>
<protein>
    <recommendedName>
        <fullName evidence="3">HPF/RaiA family ribosome-associated protein</fullName>
    </recommendedName>
</protein>
<dbReference type="KEGG" id="paln:B0W48_01705"/>
<evidence type="ECO:0000313" key="2">
    <source>
        <dbReference type="Proteomes" id="UP000188243"/>
    </source>
</evidence>
<dbReference type="EMBL" id="CP019628">
    <property type="protein sequence ID" value="AQP98624.1"/>
    <property type="molecule type" value="Genomic_DNA"/>
</dbReference>
<dbReference type="SUPFAM" id="SSF69754">
    <property type="entry name" value="Ribosome binding protein Y (YfiA homologue)"/>
    <property type="match status" value="1"/>
</dbReference>
<accession>A0A1Q2GU32</accession>